<proteinExistence type="predicted"/>
<keyword evidence="3" id="KW-1185">Reference proteome</keyword>
<name>A0A516GYH3_9PROT</name>
<sequence length="232" mass="24728">MAKTVTINAHDGGSFSAYVAGDQNVSKGGPGILVIQEIFGINEVMRDICDDLAAQGYVALCPDLFWRQEPGVDITDKTKEHWDKAFALFGGFNVDLGIADLKSSLSALRQLTGGKVGTVGYCLGGKLAFLMAARSDVDAAVSYYGVGLADHTGEVANIKKPLLMHVATEDKFVPKDQQAKVKAAVAGNSNVTLHEYQGNDHAFARVGGEHYDQAAAYAANTRTANFFKSHLS</sequence>
<dbReference type="Pfam" id="PF01738">
    <property type="entry name" value="DLH"/>
    <property type="match status" value="1"/>
</dbReference>
<dbReference type="InterPro" id="IPR051049">
    <property type="entry name" value="Dienelactone_hydrolase-like"/>
</dbReference>
<protein>
    <submittedName>
        <fullName evidence="2">Dienelactone hydrolase family protein</fullName>
    </submittedName>
</protein>
<keyword evidence="2" id="KW-0378">Hydrolase</keyword>
<dbReference type="Proteomes" id="UP000317496">
    <property type="component" value="Chromosome"/>
</dbReference>
<dbReference type="InterPro" id="IPR029058">
    <property type="entry name" value="AB_hydrolase_fold"/>
</dbReference>
<dbReference type="PANTHER" id="PTHR46623:SF6">
    <property type="entry name" value="ALPHA_BETA-HYDROLASES SUPERFAMILY PROTEIN"/>
    <property type="match status" value="1"/>
</dbReference>
<dbReference type="KEGG" id="fer:FNB15_04550"/>
<evidence type="ECO:0000259" key="1">
    <source>
        <dbReference type="Pfam" id="PF01738"/>
    </source>
</evidence>
<dbReference type="GO" id="GO:0016787">
    <property type="term" value="F:hydrolase activity"/>
    <property type="evidence" value="ECO:0007669"/>
    <property type="project" value="UniProtKB-KW"/>
</dbReference>
<dbReference type="SUPFAM" id="SSF53474">
    <property type="entry name" value="alpha/beta-Hydrolases"/>
    <property type="match status" value="1"/>
</dbReference>
<dbReference type="RefSeq" id="WP_144067569.1">
    <property type="nucleotide sequence ID" value="NZ_CP041636.1"/>
</dbReference>
<dbReference type="PANTHER" id="PTHR46623">
    <property type="entry name" value="CARBOXYMETHYLENEBUTENOLIDASE-RELATED"/>
    <property type="match status" value="1"/>
</dbReference>
<dbReference type="InterPro" id="IPR002925">
    <property type="entry name" value="Dienelactn_hydro"/>
</dbReference>
<evidence type="ECO:0000313" key="3">
    <source>
        <dbReference type="Proteomes" id="UP000317496"/>
    </source>
</evidence>
<feature type="domain" description="Dienelactone hydrolase" evidence="1">
    <location>
        <begin position="15"/>
        <end position="230"/>
    </location>
</feature>
<dbReference type="AlphaFoldDB" id="A0A516GYH3"/>
<organism evidence="2 3">
    <name type="scientific">Ferrovibrio terrae</name>
    <dbReference type="NCBI Taxonomy" id="2594003"/>
    <lineage>
        <taxon>Bacteria</taxon>
        <taxon>Pseudomonadati</taxon>
        <taxon>Pseudomonadota</taxon>
        <taxon>Alphaproteobacteria</taxon>
        <taxon>Rhodospirillales</taxon>
        <taxon>Rhodospirillaceae</taxon>
        <taxon>Ferrovibrio</taxon>
    </lineage>
</organism>
<gene>
    <name evidence="2" type="ORF">FNB15_04550</name>
</gene>
<dbReference type="EMBL" id="CP041636">
    <property type="protein sequence ID" value="QDO96588.1"/>
    <property type="molecule type" value="Genomic_DNA"/>
</dbReference>
<accession>A0A516GYH3</accession>
<dbReference type="OrthoDB" id="9771666at2"/>
<dbReference type="Gene3D" id="3.40.50.1820">
    <property type="entry name" value="alpha/beta hydrolase"/>
    <property type="match status" value="1"/>
</dbReference>
<reference evidence="2 3" key="1">
    <citation type="submission" date="2019-07" db="EMBL/GenBank/DDBJ databases">
        <title>Genome sequencing for Ferrovibrio sp. K5.</title>
        <authorList>
            <person name="Park S.-J."/>
        </authorList>
    </citation>
    <scope>NUCLEOTIDE SEQUENCE [LARGE SCALE GENOMIC DNA]</scope>
    <source>
        <strain evidence="2 3">K5</strain>
    </source>
</reference>
<evidence type="ECO:0000313" key="2">
    <source>
        <dbReference type="EMBL" id="QDO96588.1"/>
    </source>
</evidence>